<evidence type="ECO:0000256" key="1">
    <source>
        <dbReference type="SAM" id="MobiDB-lite"/>
    </source>
</evidence>
<name>A0A9Q1AYC0_9SAUR</name>
<proteinExistence type="predicted"/>
<evidence type="ECO:0000313" key="2">
    <source>
        <dbReference type="EMBL" id="KAJ7319761.1"/>
    </source>
</evidence>
<dbReference type="Proteomes" id="UP001142489">
    <property type="component" value="Unassembled WGS sequence"/>
</dbReference>
<keyword evidence="3" id="KW-1185">Reference proteome</keyword>
<feature type="region of interest" description="Disordered" evidence="1">
    <location>
        <begin position="1"/>
        <end position="21"/>
    </location>
</feature>
<dbReference type="EMBL" id="JAPFRF010000010">
    <property type="protein sequence ID" value="KAJ7319761.1"/>
    <property type="molecule type" value="Genomic_DNA"/>
</dbReference>
<protein>
    <submittedName>
        <fullName evidence="2">Uncharacterized protein</fullName>
    </submittedName>
</protein>
<gene>
    <name evidence="2" type="ORF">JRQ81_019272</name>
</gene>
<evidence type="ECO:0000313" key="3">
    <source>
        <dbReference type="Proteomes" id="UP001142489"/>
    </source>
</evidence>
<dbReference type="AlphaFoldDB" id="A0A9Q1AYC0"/>
<accession>A0A9Q1AYC0</accession>
<organism evidence="2 3">
    <name type="scientific">Phrynocephalus forsythii</name>
    <dbReference type="NCBI Taxonomy" id="171643"/>
    <lineage>
        <taxon>Eukaryota</taxon>
        <taxon>Metazoa</taxon>
        <taxon>Chordata</taxon>
        <taxon>Craniata</taxon>
        <taxon>Vertebrata</taxon>
        <taxon>Euteleostomi</taxon>
        <taxon>Lepidosauria</taxon>
        <taxon>Squamata</taxon>
        <taxon>Bifurcata</taxon>
        <taxon>Unidentata</taxon>
        <taxon>Episquamata</taxon>
        <taxon>Toxicofera</taxon>
        <taxon>Iguania</taxon>
        <taxon>Acrodonta</taxon>
        <taxon>Agamidae</taxon>
        <taxon>Agaminae</taxon>
        <taxon>Phrynocephalus</taxon>
    </lineage>
</organism>
<reference evidence="2" key="1">
    <citation type="journal article" date="2023" name="DNA Res.">
        <title>Chromosome-level genome assembly of Phrynocephalus forsythii using third-generation DNA sequencing and Hi-C analysis.</title>
        <authorList>
            <person name="Qi Y."/>
            <person name="Zhao W."/>
            <person name="Zhao Y."/>
            <person name="Niu C."/>
            <person name="Cao S."/>
            <person name="Zhang Y."/>
        </authorList>
    </citation>
    <scope>NUCLEOTIDE SEQUENCE</scope>
    <source>
        <tissue evidence="2">Muscle</tissue>
    </source>
</reference>
<comment type="caution">
    <text evidence="2">The sequence shown here is derived from an EMBL/GenBank/DDBJ whole genome shotgun (WGS) entry which is preliminary data.</text>
</comment>
<sequence length="86" mass="9500">MEAHGVTIPHGHIPSIGEGPFHKRKLGNPCNSCTYSRLRKVAFLGLQSPSSRCLVESAGYAPKKQLRVELHGRANSMKNQEKNIHP</sequence>